<comment type="caution">
    <text evidence="2">The sequence shown here is derived from an EMBL/GenBank/DDBJ whole genome shotgun (WGS) entry which is preliminary data.</text>
</comment>
<feature type="transmembrane region" description="Helical" evidence="1">
    <location>
        <begin position="149"/>
        <end position="169"/>
    </location>
</feature>
<organism evidence="2 3">
    <name type="scientific">Sphingomonas astaxanthinifaciens DSM 22298</name>
    <dbReference type="NCBI Taxonomy" id="1123267"/>
    <lineage>
        <taxon>Bacteria</taxon>
        <taxon>Pseudomonadati</taxon>
        <taxon>Pseudomonadota</taxon>
        <taxon>Alphaproteobacteria</taxon>
        <taxon>Sphingomonadales</taxon>
        <taxon>Sphingomonadaceae</taxon>
        <taxon>Sphingomonas</taxon>
    </lineage>
</organism>
<feature type="transmembrane region" description="Helical" evidence="1">
    <location>
        <begin position="211"/>
        <end position="233"/>
    </location>
</feature>
<keyword evidence="1" id="KW-0812">Transmembrane</keyword>
<evidence type="ECO:0000256" key="1">
    <source>
        <dbReference type="SAM" id="Phobius"/>
    </source>
</evidence>
<feature type="transmembrane region" description="Helical" evidence="1">
    <location>
        <begin position="116"/>
        <end position="137"/>
    </location>
</feature>
<feature type="transmembrane region" description="Helical" evidence="1">
    <location>
        <begin position="181"/>
        <end position="199"/>
    </location>
</feature>
<gene>
    <name evidence="2" type="ORF">GCM10007925_05570</name>
</gene>
<accession>A0ABQ5Z653</accession>
<protein>
    <recommendedName>
        <fullName evidence="4">Yip1 domain-containing protein</fullName>
    </recommendedName>
</protein>
<evidence type="ECO:0000313" key="2">
    <source>
        <dbReference type="EMBL" id="GLR46846.1"/>
    </source>
</evidence>
<name>A0ABQ5Z653_9SPHN</name>
<reference evidence="3" key="1">
    <citation type="journal article" date="2019" name="Int. J. Syst. Evol. Microbiol.">
        <title>The Global Catalogue of Microorganisms (GCM) 10K type strain sequencing project: providing services to taxonomists for standard genome sequencing and annotation.</title>
        <authorList>
            <consortium name="The Broad Institute Genomics Platform"/>
            <consortium name="The Broad Institute Genome Sequencing Center for Infectious Disease"/>
            <person name="Wu L."/>
            <person name="Ma J."/>
        </authorList>
    </citation>
    <scope>NUCLEOTIDE SEQUENCE [LARGE SCALE GENOMIC DNA]</scope>
    <source>
        <strain evidence="3">NBRC 102146</strain>
    </source>
</reference>
<dbReference type="EMBL" id="BSOO01000004">
    <property type="protein sequence ID" value="GLR46846.1"/>
    <property type="molecule type" value="Genomic_DNA"/>
</dbReference>
<evidence type="ECO:0008006" key="4">
    <source>
        <dbReference type="Google" id="ProtNLM"/>
    </source>
</evidence>
<dbReference type="Proteomes" id="UP001156703">
    <property type="component" value="Unassembled WGS sequence"/>
</dbReference>
<proteinExistence type="predicted"/>
<dbReference type="RefSeq" id="WP_211248128.1">
    <property type="nucleotide sequence ID" value="NZ_BSOO01000004.1"/>
</dbReference>
<keyword evidence="3" id="KW-1185">Reference proteome</keyword>
<keyword evidence="1" id="KW-1133">Transmembrane helix</keyword>
<evidence type="ECO:0000313" key="3">
    <source>
        <dbReference type="Proteomes" id="UP001156703"/>
    </source>
</evidence>
<sequence>MTSMPTGTDTEQQARLADLAEEATGFGGTEFATARDLLVRPRAVLDAYLAYGPTGGRRYARPMGFYVALCGILMFYMFLAGGLKGLIEQQPPAVLDDWIARSGKSREAFIGDADGWMSLVAVPILSLFYAAAAAPLLKWWSGLDWRRSIRATFALMCAWTVPIVPLGPLPMIKGFEIVGNLLMWGALVAAFLRMGRGLWWHGWAGGLAKALLLCLAMIVGAMIGMIPVFRIGLLGATFGN</sequence>
<keyword evidence="1" id="KW-0472">Membrane</keyword>
<feature type="transmembrane region" description="Helical" evidence="1">
    <location>
        <begin position="65"/>
        <end position="87"/>
    </location>
</feature>